<dbReference type="Proteomes" id="UP000214666">
    <property type="component" value="Chromosome"/>
</dbReference>
<proteinExistence type="predicted"/>
<sequence>MQERINDYWTERADEFSGLRMHDFEGGLRQIYTKIIQEHMPASRPLKVLDLGTGAGFFAFIMRDLDCEVTGIDYSHAMLMNAESNARNLGYTGITFRQMDAQQLDFPDASFNFIITRNVTWTLPDPQKAYSEMYRVLAPGGTLLNFDANYGQAFKQADERGEKPSHPTQTQQQLRERNAIAKSLYICKKKRPQWDVEVLLSLGMKQIVLDLDIEKRIYDEKNKLIDYSTVWTSSTSPLFMVCARK</sequence>
<reference evidence="2 3" key="1">
    <citation type="submission" date="2017-03" db="EMBL/GenBank/DDBJ databases">
        <title>Complete genome sequence of Paenibacillus Kribbensis producing bioflocculants.</title>
        <authorList>
            <person name="Lee H.-G."/>
            <person name="Oh H.-M."/>
        </authorList>
    </citation>
    <scope>NUCLEOTIDE SEQUENCE [LARGE SCALE GENOMIC DNA]</scope>
    <source>
        <strain evidence="2 3">AM49</strain>
    </source>
</reference>
<dbReference type="GO" id="GO:0032259">
    <property type="term" value="P:methylation"/>
    <property type="evidence" value="ECO:0007669"/>
    <property type="project" value="UniProtKB-KW"/>
</dbReference>
<dbReference type="RefSeq" id="WP_094153930.1">
    <property type="nucleotide sequence ID" value="NZ_CP020028.1"/>
</dbReference>
<dbReference type="KEGG" id="pkb:B4V02_04775"/>
<dbReference type="PANTHER" id="PTHR43591:SF24">
    <property type="entry name" value="2-METHOXY-6-POLYPRENYL-1,4-BENZOQUINOL METHYLASE, MITOCHONDRIAL"/>
    <property type="match status" value="1"/>
</dbReference>
<dbReference type="Pfam" id="PF13847">
    <property type="entry name" value="Methyltransf_31"/>
    <property type="match status" value="1"/>
</dbReference>
<dbReference type="Gene3D" id="3.40.50.150">
    <property type="entry name" value="Vaccinia Virus protein VP39"/>
    <property type="match status" value="1"/>
</dbReference>
<feature type="domain" description="Methyltransferase" evidence="1">
    <location>
        <begin position="46"/>
        <end position="155"/>
    </location>
</feature>
<keyword evidence="2" id="KW-0808">Transferase</keyword>
<evidence type="ECO:0000313" key="2">
    <source>
        <dbReference type="EMBL" id="ASR46049.1"/>
    </source>
</evidence>
<keyword evidence="2" id="KW-0489">Methyltransferase</keyword>
<dbReference type="SUPFAM" id="SSF53335">
    <property type="entry name" value="S-adenosyl-L-methionine-dependent methyltransferases"/>
    <property type="match status" value="1"/>
</dbReference>
<dbReference type="GO" id="GO:0008168">
    <property type="term" value="F:methyltransferase activity"/>
    <property type="evidence" value="ECO:0007669"/>
    <property type="project" value="UniProtKB-KW"/>
</dbReference>
<evidence type="ECO:0000259" key="1">
    <source>
        <dbReference type="Pfam" id="PF13847"/>
    </source>
</evidence>
<dbReference type="InterPro" id="IPR025714">
    <property type="entry name" value="Methyltranfer_dom"/>
</dbReference>
<accession>A0A222WI04</accession>
<organism evidence="2 3">
    <name type="scientific">Paenibacillus kribbensis</name>
    <dbReference type="NCBI Taxonomy" id="172713"/>
    <lineage>
        <taxon>Bacteria</taxon>
        <taxon>Bacillati</taxon>
        <taxon>Bacillota</taxon>
        <taxon>Bacilli</taxon>
        <taxon>Bacillales</taxon>
        <taxon>Paenibacillaceae</taxon>
        <taxon>Paenibacillus</taxon>
    </lineage>
</organism>
<dbReference type="PANTHER" id="PTHR43591">
    <property type="entry name" value="METHYLTRANSFERASE"/>
    <property type="match status" value="1"/>
</dbReference>
<name>A0A222WI04_9BACL</name>
<dbReference type="EMBL" id="CP020028">
    <property type="protein sequence ID" value="ASR46049.1"/>
    <property type="molecule type" value="Genomic_DNA"/>
</dbReference>
<dbReference type="OrthoDB" id="43862at2"/>
<dbReference type="CDD" id="cd02440">
    <property type="entry name" value="AdoMet_MTases"/>
    <property type="match status" value="1"/>
</dbReference>
<dbReference type="AlphaFoldDB" id="A0A222WI04"/>
<evidence type="ECO:0000313" key="3">
    <source>
        <dbReference type="Proteomes" id="UP000214666"/>
    </source>
</evidence>
<dbReference type="InterPro" id="IPR029063">
    <property type="entry name" value="SAM-dependent_MTases_sf"/>
</dbReference>
<protein>
    <submittedName>
        <fullName evidence="2">SAM-dependent methyltransferase</fullName>
    </submittedName>
</protein>
<gene>
    <name evidence="2" type="ORF">B4V02_04775</name>
</gene>
<keyword evidence="3" id="KW-1185">Reference proteome</keyword>